<keyword evidence="4" id="KW-0328">Glycosyltransferase</keyword>
<keyword evidence="2" id="KW-1133">Transmembrane helix</keyword>
<dbReference type="CDD" id="cd04192">
    <property type="entry name" value="GT_2_like_e"/>
    <property type="match status" value="1"/>
</dbReference>
<dbReference type="SUPFAM" id="SSF53448">
    <property type="entry name" value="Nucleotide-diphospho-sugar transferases"/>
    <property type="match status" value="1"/>
</dbReference>
<comment type="caution">
    <text evidence="4">The sequence shown here is derived from an EMBL/GenBank/DDBJ whole genome shotgun (WGS) entry which is preliminary data.</text>
</comment>
<proteinExistence type="inferred from homology"/>
<dbReference type="Proteomes" id="UP001357452">
    <property type="component" value="Unassembled WGS sequence"/>
</dbReference>
<keyword evidence="4" id="KW-0808">Transferase</keyword>
<keyword evidence="5" id="KW-1185">Reference proteome</keyword>
<dbReference type="EC" id="2.4.-.-" evidence="4"/>
<evidence type="ECO:0000259" key="3">
    <source>
        <dbReference type="Pfam" id="PF00535"/>
    </source>
</evidence>
<dbReference type="GO" id="GO:0016757">
    <property type="term" value="F:glycosyltransferase activity"/>
    <property type="evidence" value="ECO:0007669"/>
    <property type="project" value="UniProtKB-KW"/>
</dbReference>
<protein>
    <submittedName>
        <fullName evidence="4">Glycosyltransferase</fullName>
        <ecNumber evidence="4">2.4.-.-</ecNumber>
    </submittedName>
</protein>
<dbReference type="PANTHER" id="PTHR43630">
    <property type="entry name" value="POLY-BETA-1,6-N-ACETYL-D-GLUCOSAMINE SYNTHASE"/>
    <property type="match status" value="1"/>
</dbReference>
<feature type="transmembrane region" description="Helical" evidence="2">
    <location>
        <begin position="345"/>
        <end position="366"/>
    </location>
</feature>
<dbReference type="InterPro" id="IPR001173">
    <property type="entry name" value="Glyco_trans_2-like"/>
</dbReference>
<evidence type="ECO:0000256" key="1">
    <source>
        <dbReference type="ARBA" id="ARBA00038494"/>
    </source>
</evidence>
<dbReference type="EMBL" id="JAZGLY010000004">
    <property type="protein sequence ID" value="MEE6187174.1"/>
    <property type="molecule type" value="Genomic_DNA"/>
</dbReference>
<reference evidence="4 5" key="1">
    <citation type="submission" date="2024-01" db="EMBL/GenBank/DDBJ databases">
        <title>Niabella digestum sp. nov., isolated from waste digestion system.</title>
        <authorList>
            <person name="Zhang L."/>
        </authorList>
    </citation>
    <scope>NUCLEOTIDE SEQUENCE [LARGE SCALE GENOMIC DNA]</scope>
    <source>
        <strain evidence="4 5">A18</strain>
    </source>
</reference>
<keyword evidence="2" id="KW-0812">Transmembrane</keyword>
<feature type="transmembrane region" description="Helical" evidence="2">
    <location>
        <begin position="312"/>
        <end position="333"/>
    </location>
</feature>
<sequence>MIYWVGIIWLLFVFYAVVIFYYNRVWRKVKDFVPANAAQGVRFSVIIPARNEEKNIGRLLESLNRQTYPREFFEVIVVDDHSTDKTAEIVRSFEHVRLIQLQDDGINSYKKKAIETGIAGANNEWIVCTDADCKVPLQWLQTFASFIVEKNPVFIAAPVTFFPFASEQNKILHTFQTLDFLTLQGITAASVSARKHNMCNGANLAYKRQVFYEVNGFRGIDNIASGDDMLLMHKVWKQYPDGVHYLKSERAIVETETAPTWKAFFNQRIRWASKTKNYDDKRIIVVLVLVYLFNLSFLILLCASFFNPFYLYVLIVLWILKTAVEFPFVTAVSKFFGHENLMRSFFIFQPLHIAYTIIAGFLGSFGKYEWKGRKVR</sequence>
<dbReference type="Pfam" id="PF00535">
    <property type="entry name" value="Glycos_transf_2"/>
    <property type="match status" value="1"/>
</dbReference>
<gene>
    <name evidence="4" type="ORF">V2H41_07810</name>
</gene>
<evidence type="ECO:0000256" key="2">
    <source>
        <dbReference type="SAM" id="Phobius"/>
    </source>
</evidence>
<evidence type="ECO:0000313" key="5">
    <source>
        <dbReference type="Proteomes" id="UP001357452"/>
    </source>
</evidence>
<feature type="transmembrane region" description="Helical" evidence="2">
    <location>
        <begin position="283"/>
        <end position="306"/>
    </location>
</feature>
<accession>A0ABU7RGN7</accession>
<organism evidence="4 5">
    <name type="scientific">Niabella digestorum</name>
    <dbReference type="NCBI Taxonomy" id="3117701"/>
    <lineage>
        <taxon>Bacteria</taxon>
        <taxon>Pseudomonadati</taxon>
        <taxon>Bacteroidota</taxon>
        <taxon>Chitinophagia</taxon>
        <taxon>Chitinophagales</taxon>
        <taxon>Chitinophagaceae</taxon>
        <taxon>Niabella</taxon>
    </lineage>
</organism>
<name>A0ABU7RGN7_9BACT</name>
<comment type="similarity">
    <text evidence="1">Belongs to the glycosyltransferase 2 family. WaaE/KdtX subfamily.</text>
</comment>
<dbReference type="RefSeq" id="WP_330974584.1">
    <property type="nucleotide sequence ID" value="NZ_JAZGLY010000004.1"/>
</dbReference>
<dbReference type="Gene3D" id="3.90.550.10">
    <property type="entry name" value="Spore Coat Polysaccharide Biosynthesis Protein SpsA, Chain A"/>
    <property type="match status" value="1"/>
</dbReference>
<dbReference type="InterPro" id="IPR029044">
    <property type="entry name" value="Nucleotide-diphossugar_trans"/>
</dbReference>
<evidence type="ECO:0000313" key="4">
    <source>
        <dbReference type="EMBL" id="MEE6187174.1"/>
    </source>
</evidence>
<feature type="transmembrane region" description="Helical" evidence="2">
    <location>
        <begin position="6"/>
        <end position="22"/>
    </location>
</feature>
<dbReference type="PANTHER" id="PTHR43630:SF2">
    <property type="entry name" value="GLYCOSYLTRANSFERASE"/>
    <property type="match status" value="1"/>
</dbReference>
<keyword evidence="2" id="KW-0472">Membrane</keyword>
<feature type="domain" description="Glycosyltransferase 2-like" evidence="3">
    <location>
        <begin position="44"/>
        <end position="212"/>
    </location>
</feature>